<keyword evidence="9" id="KW-0472">Membrane</keyword>
<dbReference type="CDD" id="cd00082">
    <property type="entry name" value="HisKA"/>
    <property type="match status" value="1"/>
</dbReference>
<dbReference type="GO" id="GO:0000155">
    <property type="term" value="F:phosphorelay sensor kinase activity"/>
    <property type="evidence" value="ECO:0007669"/>
    <property type="project" value="InterPro"/>
</dbReference>
<evidence type="ECO:0000256" key="6">
    <source>
        <dbReference type="ARBA" id="ARBA00022777"/>
    </source>
</evidence>
<keyword evidence="4" id="KW-0808">Transferase</keyword>
<dbReference type="Gene3D" id="3.30.565.10">
    <property type="entry name" value="Histidine kinase-like ATPase, C-terminal domain"/>
    <property type="match status" value="1"/>
</dbReference>
<dbReference type="InterPro" id="IPR005467">
    <property type="entry name" value="His_kinase_dom"/>
</dbReference>
<dbReference type="Proteomes" id="UP000242700">
    <property type="component" value="Unassembled WGS sequence"/>
</dbReference>
<evidence type="ECO:0000313" key="12">
    <source>
        <dbReference type="Proteomes" id="UP000242700"/>
    </source>
</evidence>
<evidence type="ECO:0000256" key="8">
    <source>
        <dbReference type="ARBA" id="ARBA00023012"/>
    </source>
</evidence>
<dbReference type="Pfam" id="PF00512">
    <property type="entry name" value="HisKA"/>
    <property type="match status" value="1"/>
</dbReference>
<gene>
    <name evidence="11" type="ORF">SAMN05216187_104143</name>
</gene>
<dbReference type="EMBL" id="FNFI01000004">
    <property type="protein sequence ID" value="SDK03621.1"/>
    <property type="molecule type" value="Genomic_DNA"/>
</dbReference>
<dbReference type="GO" id="GO:0030295">
    <property type="term" value="F:protein kinase activator activity"/>
    <property type="evidence" value="ECO:0007669"/>
    <property type="project" value="TreeGrafter"/>
</dbReference>
<feature type="domain" description="Histidine kinase" evidence="10">
    <location>
        <begin position="81"/>
        <end position="281"/>
    </location>
</feature>
<keyword evidence="7" id="KW-0067">ATP-binding</keyword>
<name>A0A1G8YLH7_9STAP</name>
<dbReference type="SUPFAM" id="SSF55874">
    <property type="entry name" value="ATPase domain of HSP90 chaperone/DNA topoisomerase II/histidine kinase"/>
    <property type="match status" value="1"/>
</dbReference>
<dbReference type="STRING" id="586411.SAMN05216187_104143"/>
<dbReference type="PANTHER" id="PTHR42878">
    <property type="entry name" value="TWO-COMPONENT HISTIDINE KINASE"/>
    <property type="match status" value="1"/>
</dbReference>
<dbReference type="InterPro" id="IPR036097">
    <property type="entry name" value="HisK_dim/P_sf"/>
</dbReference>
<dbReference type="SMART" id="SM00388">
    <property type="entry name" value="HisKA"/>
    <property type="match status" value="1"/>
</dbReference>
<dbReference type="GO" id="GO:0005524">
    <property type="term" value="F:ATP binding"/>
    <property type="evidence" value="ECO:0007669"/>
    <property type="project" value="UniProtKB-KW"/>
</dbReference>
<dbReference type="PANTHER" id="PTHR42878:SF14">
    <property type="entry name" value="OSMOLARITY TWO-COMPONENT SYSTEM PROTEIN SSK1"/>
    <property type="match status" value="1"/>
</dbReference>
<protein>
    <recommendedName>
        <fullName evidence="3">histidine kinase</fullName>
        <ecNumber evidence="3">2.7.13.3</ecNumber>
    </recommendedName>
</protein>
<dbReference type="InterPro" id="IPR003594">
    <property type="entry name" value="HATPase_dom"/>
</dbReference>
<sequence length="281" mass="32443">MVDFRIILTRKLSKPLFFYADWLSQLSNGLLYKPSTVQNLKKSKKMFKELDDAVESLNSQLLHDRLYQNQIDYYRNQWLGQISHDLKSPLTSIYGYAKVMPYFPNEQKKYALLISDKAKYMENLIDSLNSNFKWETAQMEVSKDMFSLIEVVNDIKNTVGYDKLELTADLDDEYYYGNKLYIGRMFINLIDNSLDHNKVNPNISIHLSDGPEGISIIYKDDGTGINSEVAQKLMTHGESTKTDKENHGIGFSIIHDAINFHDGSFVMIPEQSGVHFQIILR</sequence>
<dbReference type="RefSeq" id="WP_092596456.1">
    <property type="nucleotide sequence ID" value="NZ_FNFI01000004.1"/>
</dbReference>
<dbReference type="GO" id="GO:0000156">
    <property type="term" value="F:phosphorelay response regulator activity"/>
    <property type="evidence" value="ECO:0007669"/>
    <property type="project" value="TreeGrafter"/>
</dbReference>
<evidence type="ECO:0000256" key="4">
    <source>
        <dbReference type="ARBA" id="ARBA00022679"/>
    </source>
</evidence>
<evidence type="ECO:0000313" key="11">
    <source>
        <dbReference type="EMBL" id="SDK03621.1"/>
    </source>
</evidence>
<evidence type="ECO:0000256" key="2">
    <source>
        <dbReference type="ARBA" id="ARBA00004651"/>
    </source>
</evidence>
<accession>A0A1G8YLH7</accession>
<evidence type="ECO:0000256" key="5">
    <source>
        <dbReference type="ARBA" id="ARBA00022741"/>
    </source>
</evidence>
<evidence type="ECO:0000256" key="1">
    <source>
        <dbReference type="ARBA" id="ARBA00000085"/>
    </source>
</evidence>
<dbReference type="InterPro" id="IPR003661">
    <property type="entry name" value="HisK_dim/P_dom"/>
</dbReference>
<evidence type="ECO:0000256" key="3">
    <source>
        <dbReference type="ARBA" id="ARBA00012438"/>
    </source>
</evidence>
<dbReference type="AlphaFoldDB" id="A0A1G8YLH7"/>
<dbReference type="Gene3D" id="1.10.287.130">
    <property type="match status" value="1"/>
</dbReference>
<evidence type="ECO:0000256" key="7">
    <source>
        <dbReference type="ARBA" id="ARBA00022840"/>
    </source>
</evidence>
<dbReference type="GO" id="GO:0007234">
    <property type="term" value="P:osmosensory signaling via phosphorelay pathway"/>
    <property type="evidence" value="ECO:0007669"/>
    <property type="project" value="TreeGrafter"/>
</dbReference>
<evidence type="ECO:0000259" key="10">
    <source>
        <dbReference type="PROSITE" id="PS50109"/>
    </source>
</evidence>
<evidence type="ECO:0000256" key="9">
    <source>
        <dbReference type="ARBA" id="ARBA00023136"/>
    </source>
</evidence>
<dbReference type="Pfam" id="PF02518">
    <property type="entry name" value="HATPase_c"/>
    <property type="match status" value="1"/>
</dbReference>
<dbReference type="EC" id="2.7.13.3" evidence="3"/>
<dbReference type="CDD" id="cd00075">
    <property type="entry name" value="HATPase"/>
    <property type="match status" value="1"/>
</dbReference>
<keyword evidence="5" id="KW-0547">Nucleotide-binding</keyword>
<comment type="subcellular location">
    <subcellularLocation>
        <location evidence="2">Cell membrane</location>
        <topology evidence="2">Multi-pass membrane protein</topology>
    </subcellularLocation>
</comment>
<dbReference type="SUPFAM" id="SSF47384">
    <property type="entry name" value="Homodimeric domain of signal transducing histidine kinase"/>
    <property type="match status" value="1"/>
</dbReference>
<dbReference type="SMART" id="SM00387">
    <property type="entry name" value="HATPase_c"/>
    <property type="match status" value="1"/>
</dbReference>
<dbReference type="GO" id="GO:0016020">
    <property type="term" value="C:membrane"/>
    <property type="evidence" value="ECO:0007669"/>
    <property type="project" value="UniProtKB-SubCell"/>
</dbReference>
<comment type="catalytic activity">
    <reaction evidence="1">
        <text>ATP + protein L-histidine = ADP + protein N-phospho-L-histidine.</text>
        <dbReference type="EC" id="2.7.13.3"/>
    </reaction>
</comment>
<dbReference type="PROSITE" id="PS50109">
    <property type="entry name" value="HIS_KIN"/>
    <property type="match status" value="1"/>
</dbReference>
<keyword evidence="8" id="KW-0902">Two-component regulatory system</keyword>
<proteinExistence type="predicted"/>
<organism evidence="11 12">
    <name type="scientific">Jeotgalicoccus aerolatus</name>
    <dbReference type="NCBI Taxonomy" id="709510"/>
    <lineage>
        <taxon>Bacteria</taxon>
        <taxon>Bacillati</taxon>
        <taxon>Bacillota</taxon>
        <taxon>Bacilli</taxon>
        <taxon>Bacillales</taxon>
        <taxon>Staphylococcaceae</taxon>
        <taxon>Jeotgalicoccus</taxon>
    </lineage>
</organism>
<keyword evidence="6 11" id="KW-0418">Kinase</keyword>
<reference evidence="12" key="1">
    <citation type="submission" date="2016-10" db="EMBL/GenBank/DDBJ databases">
        <authorList>
            <person name="Varghese N."/>
            <person name="Submissions S."/>
        </authorList>
    </citation>
    <scope>NUCLEOTIDE SEQUENCE [LARGE SCALE GENOMIC DNA]</scope>
    <source>
        <strain evidence="12">CGMCC 1.8911</strain>
    </source>
</reference>
<dbReference type="OrthoDB" id="368131at2"/>
<dbReference type="InterPro" id="IPR050351">
    <property type="entry name" value="BphY/WalK/GraS-like"/>
</dbReference>
<dbReference type="InterPro" id="IPR036890">
    <property type="entry name" value="HATPase_C_sf"/>
</dbReference>